<feature type="non-terminal residue" evidence="2">
    <location>
        <position position="106"/>
    </location>
</feature>
<feature type="region of interest" description="Disordered" evidence="1">
    <location>
        <begin position="1"/>
        <end position="106"/>
    </location>
</feature>
<reference evidence="2" key="1">
    <citation type="submission" date="2020-02" db="EMBL/GenBank/DDBJ databases">
        <authorList>
            <person name="Meier V. D."/>
        </authorList>
    </citation>
    <scope>NUCLEOTIDE SEQUENCE</scope>
    <source>
        <strain evidence="2">AVDCRST_MAG06</strain>
    </source>
</reference>
<feature type="compositionally biased region" description="Basic residues" evidence="1">
    <location>
        <begin position="73"/>
        <end position="82"/>
    </location>
</feature>
<dbReference type="EMBL" id="CADCUP010000001">
    <property type="protein sequence ID" value="CAA9370613.1"/>
    <property type="molecule type" value="Genomic_DNA"/>
</dbReference>
<protein>
    <submittedName>
        <fullName evidence="2">Uncharacterized protein</fullName>
    </submittedName>
</protein>
<name>A0A6J4MXT6_9ACTN</name>
<proteinExistence type="predicted"/>
<feature type="compositionally biased region" description="Basic residues" evidence="1">
    <location>
        <begin position="37"/>
        <end position="51"/>
    </location>
</feature>
<gene>
    <name evidence="2" type="ORF">AVDCRST_MAG06-27</name>
</gene>
<accession>A0A6J4MXT6</accession>
<feature type="non-terminal residue" evidence="2">
    <location>
        <position position="1"/>
    </location>
</feature>
<sequence length="106" mass="10865">GALDRLEAVGGLADDGDAVERPAPSRAPRGTRDGRPRRPHAGRTSARRSRGHLLESGDGVVQGERGGAAGRGRPGRLARAGRRAAAPGAAPAPPRAHQDRSPGTEM</sequence>
<evidence type="ECO:0000313" key="2">
    <source>
        <dbReference type="EMBL" id="CAA9370613.1"/>
    </source>
</evidence>
<organism evidence="2">
    <name type="scientific">uncultured Nocardioides sp</name>
    <dbReference type="NCBI Taxonomy" id="198441"/>
    <lineage>
        <taxon>Bacteria</taxon>
        <taxon>Bacillati</taxon>
        <taxon>Actinomycetota</taxon>
        <taxon>Actinomycetes</taxon>
        <taxon>Propionibacteriales</taxon>
        <taxon>Nocardioidaceae</taxon>
        <taxon>Nocardioides</taxon>
        <taxon>environmental samples</taxon>
    </lineage>
</organism>
<feature type="compositionally biased region" description="Basic and acidic residues" evidence="1">
    <location>
        <begin position="96"/>
        <end position="106"/>
    </location>
</feature>
<evidence type="ECO:0000256" key="1">
    <source>
        <dbReference type="SAM" id="MobiDB-lite"/>
    </source>
</evidence>
<dbReference type="AlphaFoldDB" id="A0A6J4MXT6"/>